<name>A0ABS7U298_9BACT</name>
<evidence type="ECO:0000256" key="2">
    <source>
        <dbReference type="ARBA" id="ARBA00023015"/>
    </source>
</evidence>
<dbReference type="InterPro" id="IPR036388">
    <property type="entry name" value="WH-like_DNA-bd_sf"/>
</dbReference>
<dbReference type="PANTHER" id="PTHR43133:SF63">
    <property type="entry name" value="RNA POLYMERASE SIGMA FACTOR FECI-RELATED"/>
    <property type="match status" value="1"/>
</dbReference>
<dbReference type="Gene3D" id="1.10.10.10">
    <property type="entry name" value="Winged helix-like DNA-binding domain superfamily/Winged helix DNA-binding domain"/>
    <property type="match status" value="1"/>
</dbReference>
<evidence type="ECO:0000256" key="1">
    <source>
        <dbReference type="ARBA" id="ARBA00010641"/>
    </source>
</evidence>
<dbReference type="InterPro" id="IPR039425">
    <property type="entry name" value="RNA_pol_sigma-70-like"/>
</dbReference>
<comment type="caution">
    <text evidence="7">The sequence shown here is derived from an EMBL/GenBank/DDBJ whole genome shotgun (WGS) entry which is preliminary data.</text>
</comment>
<dbReference type="Proteomes" id="UP001139031">
    <property type="component" value="Unassembled WGS sequence"/>
</dbReference>
<gene>
    <name evidence="7" type="ORF">K7C98_35930</name>
</gene>
<accession>A0ABS7U298</accession>
<keyword evidence="8" id="KW-1185">Reference proteome</keyword>
<evidence type="ECO:0000313" key="7">
    <source>
        <dbReference type="EMBL" id="MBZ5714652.1"/>
    </source>
</evidence>
<organism evidence="7 8">
    <name type="scientific">Nannocystis pusilla</name>
    <dbReference type="NCBI Taxonomy" id="889268"/>
    <lineage>
        <taxon>Bacteria</taxon>
        <taxon>Pseudomonadati</taxon>
        <taxon>Myxococcota</taxon>
        <taxon>Polyangia</taxon>
        <taxon>Nannocystales</taxon>
        <taxon>Nannocystaceae</taxon>
        <taxon>Nannocystis</taxon>
    </lineage>
</organism>
<dbReference type="SUPFAM" id="SSF88659">
    <property type="entry name" value="Sigma3 and sigma4 domains of RNA polymerase sigma factors"/>
    <property type="match status" value="1"/>
</dbReference>
<dbReference type="InterPro" id="IPR013324">
    <property type="entry name" value="RNA_pol_sigma_r3/r4-like"/>
</dbReference>
<reference evidence="7" key="1">
    <citation type="submission" date="2021-08" db="EMBL/GenBank/DDBJ databases">
        <authorList>
            <person name="Stevens D.C."/>
        </authorList>
    </citation>
    <scope>NUCLEOTIDE SEQUENCE</scope>
    <source>
        <strain evidence="7">DSM 53165</strain>
    </source>
</reference>
<sequence length="222" mass="25385">MTDDDFFSPPARAPDYHRRVESDEALLAAWRGGDRRAGSRLFQRHFEPIARFFYGKVQTGVEDLVQRTFLGLVERSEHIPAGVPVRAYLFGIARNILMRRFREQYRDGVFDGETVSVADLGESPSALVDRREHLQLLYQALRSLPLELQIVVELFYWEKYSAPEIAAALGVPETTIRGRLRRARELLGESLHRLAPAPELAAATLQDLERWADELRDRLGRG</sequence>
<evidence type="ECO:0000259" key="5">
    <source>
        <dbReference type="Pfam" id="PF04542"/>
    </source>
</evidence>
<evidence type="ECO:0000313" key="8">
    <source>
        <dbReference type="Proteomes" id="UP001139031"/>
    </source>
</evidence>
<dbReference type="EMBL" id="JAIRAU010000049">
    <property type="protein sequence ID" value="MBZ5714652.1"/>
    <property type="molecule type" value="Genomic_DNA"/>
</dbReference>
<evidence type="ECO:0000256" key="4">
    <source>
        <dbReference type="ARBA" id="ARBA00023163"/>
    </source>
</evidence>
<dbReference type="CDD" id="cd06171">
    <property type="entry name" value="Sigma70_r4"/>
    <property type="match status" value="1"/>
</dbReference>
<keyword evidence="3" id="KW-0731">Sigma factor</keyword>
<dbReference type="InterPro" id="IPR013249">
    <property type="entry name" value="RNA_pol_sigma70_r4_t2"/>
</dbReference>
<protein>
    <submittedName>
        <fullName evidence="7">Sigma-70 family RNA polymerase sigma factor</fullName>
    </submittedName>
</protein>
<dbReference type="PANTHER" id="PTHR43133">
    <property type="entry name" value="RNA POLYMERASE ECF-TYPE SIGMA FACTO"/>
    <property type="match status" value="1"/>
</dbReference>
<feature type="domain" description="RNA polymerase sigma factor 70 region 4 type 2" evidence="6">
    <location>
        <begin position="135"/>
        <end position="187"/>
    </location>
</feature>
<keyword evidence="2" id="KW-0805">Transcription regulation</keyword>
<comment type="similarity">
    <text evidence="1">Belongs to the sigma-70 factor family. ECF subfamily.</text>
</comment>
<keyword evidence="4" id="KW-0804">Transcription</keyword>
<dbReference type="SUPFAM" id="SSF88946">
    <property type="entry name" value="Sigma2 domain of RNA polymerase sigma factors"/>
    <property type="match status" value="1"/>
</dbReference>
<dbReference type="InterPro" id="IPR007627">
    <property type="entry name" value="RNA_pol_sigma70_r2"/>
</dbReference>
<evidence type="ECO:0000259" key="6">
    <source>
        <dbReference type="Pfam" id="PF08281"/>
    </source>
</evidence>
<dbReference type="RefSeq" id="WP_224196386.1">
    <property type="nucleotide sequence ID" value="NZ_JAIRAU010000049.1"/>
</dbReference>
<feature type="domain" description="RNA polymerase sigma-70 region 2" evidence="5">
    <location>
        <begin position="49"/>
        <end position="106"/>
    </location>
</feature>
<dbReference type="InterPro" id="IPR013325">
    <property type="entry name" value="RNA_pol_sigma_r2"/>
</dbReference>
<dbReference type="Pfam" id="PF08281">
    <property type="entry name" value="Sigma70_r4_2"/>
    <property type="match status" value="1"/>
</dbReference>
<dbReference type="Gene3D" id="1.10.1740.10">
    <property type="match status" value="1"/>
</dbReference>
<dbReference type="Pfam" id="PF04542">
    <property type="entry name" value="Sigma70_r2"/>
    <property type="match status" value="1"/>
</dbReference>
<dbReference type="NCBIfam" id="TIGR02937">
    <property type="entry name" value="sigma70-ECF"/>
    <property type="match status" value="1"/>
</dbReference>
<evidence type="ECO:0000256" key="3">
    <source>
        <dbReference type="ARBA" id="ARBA00023082"/>
    </source>
</evidence>
<dbReference type="InterPro" id="IPR014284">
    <property type="entry name" value="RNA_pol_sigma-70_dom"/>
</dbReference>
<proteinExistence type="inferred from homology"/>